<organism evidence="16 17">
    <name type="scientific">Streptomonospora algeriensis</name>
    <dbReference type="NCBI Taxonomy" id="995084"/>
    <lineage>
        <taxon>Bacteria</taxon>
        <taxon>Bacillati</taxon>
        <taxon>Actinomycetota</taxon>
        <taxon>Actinomycetes</taxon>
        <taxon>Streptosporangiales</taxon>
        <taxon>Nocardiopsidaceae</taxon>
        <taxon>Streptomonospora</taxon>
    </lineage>
</organism>
<comment type="pathway">
    <text evidence="3">Carbohydrate biosynthesis; gluconeogenesis.</text>
</comment>
<keyword evidence="11" id="KW-0067">ATP-binding</keyword>
<evidence type="ECO:0000256" key="4">
    <source>
        <dbReference type="ARBA" id="ARBA00007837"/>
    </source>
</evidence>
<evidence type="ECO:0000256" key="9">
    <source>
        <dbReference type="ARBA" id="ARBA00022741"/>
    </source>
</evidence>
<evidence type="ECO:0000313" key="16">
    <source>
        <dbReference type="EMBL" id="MFD0802352.1"/>
    </source>
</evidence>
<accession>A0ABW3BG74</accession>
<feature type="non-terminal residue" evidence="16">
    <location>
        <position position="200"/>
    </location>
</feature>
<evidence type="ECO:0000256" key="7">
    <source>
        <dbReference type="ARBA" id="ARBA00022679"/>
    </source>
</evidence>
<comment type="caution">
    <text evidence="16">The sequence shown here is derived from an EMBL/GenBank/DDBJ whole genome shotgun (WGS) entry which is preliminary data.</text>
</comment>
<dbReference type="PANTHER" id="PTHR43030">
    <property type="entry name" value="PHOSPHOENOLPYRUVATE SYNTHASE"/>
    <property type="match status" value="1"/>
</dbReference>
<dbReference type="InterPro" id="IPR002192">
    <property type="entry name" value="PPDK_AMP/ATP-bd"/>
</dbReference>
<keyword evidence="12" id="KW-0460">Magnesium</keyword>
<evidence type="ECO:0000256" key="1">
    <source>
        <dbReference type="ARBA" id="ARBA00001946"/>
    </source>
</evidence>
<name>A0ABW3BG74_9ACTN</name>
<comment type="similarity">
    <text evidence="4">Belongs to the PEP-utilizing enzyme family.</text>
</comment>
<evidence type="ECO:0000256" key="6">
    <source>
        <dbReference type="ARBA" id="ARBA00021623"/>
    </source>
</evidence>
<dbReference type="EMBL" id="JBHTHR010000446">
    <property type="protein sequence ID" value="MFD0802352.1"/>
    <property type="molecule type" value="Genomic_DNA"/>
</dbReference>
<gene>
    <name evidence="16" type="ORF">ACFQZU_13655</name>
</gene>
<proteinExistence type="inferred from homology"/>
<keyword evidence="8" id="KW-0479">Metal-binding</keyword>
<dbReference type="Gene3D" id="3.30.1490.20">
    <property type="entry name" value="ATP-grasp fold, A domain"/>
    <property type="match status" value="2"/>
</dbReference>
<evidence type="ECO:0000256" key="10">
    <source>
        <dbReference type="ARBA" id="ARBA00022777"/>
    </source>
</evidence>
<evidence type="ECO:0000256" key="13">
    <source>
        <dbReference type="ARBA" id="ARBA00033470"/>
    </source>
</evidence>
<dbReference type="Proteomes" id="UP001596956">
    <property type="component" value="Unassembled WGS sequence"/>
</dbReference>
<keyword evidence="10" id="KW-0418">Kinase</keyword>
<comment type="cofactor">
    <cofactor evidence="1">
        <name>Mg(2+)</name>
        <dbReference type="ChEBI" id="CHEBI:18420"/>
    </cofactor>
</comment>
<evidence type="ECO:0000256" key="14">
    <source>
        <dbReference type="ARBA" id="ARBA00047700"/>
    </source>
</evidence>
<dbReference type="Pfam" id="PF01326">
    <property type="entry name" value="PPDK_N"/>
    <property type="match status" value="1"/>
</dbReference>
<evidence type="ECO:0000256" key="12">
    <source>
        <dbReference type="ARBA" id="ARBA00022842"/>
    </source>
</evidence>
<comment type="catalytic activity">
    <reaction evidence="14">
        <text>pyruvate + ATP + H2O = phosphoenolpyruvate + AMP + phosphate + 2 H(+)</text>
        <dbReference type="Rhea" id="RHEA:11364"/>
        <dbReference type="ChEBI" id="CHEBI:15361"/>
        <dbReference type="ChEBI" id="CHEBI:15377"/>
        <dbReference type="ChEBI" id="CHEBI:15378"/>
        <dbReference type="ChEBI" id="CHEBI:30616"/>
        <dbReference type="ChEBI" id="CHEBI:43474"/>
        <dbReference type="ChEBI" id="CHEBI:58702"/>
        <dbReference type="ChEBI" id="CHEBI:456215"/>
        <dbReference type="EC" id="2.7.9.2"/>
    </reaction>
</comment>
<dbReference type="PANTHER" id="PTHR43030:SF1">
    <property type="entry name" value="PHOSPHOENOLPYRUVATE SYNTHASE"/>
    <property type="match status" value="1"/>
</dbReference>
<evidence type="ECO:0000256" key="11">
    <source>
        <dbReference type="ARBA" id="ARBA00022840"/>
    </source>
</evidence>
<reference evidence="17" key="1">
    <citation type="journal article" date="2019" name="Int. J. Syst. Evol. Microbiol.">
        <title>The Global Catalogue of Microorganisms (GCM) 10K type strain sequencing project: providing services to taxonomists for standard genome sequencing and annotation.</title>
        <authorList>
            <consortium name="The Broad Institute Genomics Platform"/>
            <consortium name="The Broad Institute Genome Sequencing Center for Infectious Disease"/>
            <person name="Wu L."/>
            <person name="Ma J."/>
        </authorList>
    </citation>
    <scope>NUCLEOTIDE SEQUENCE [LARGE SCALE GENOMIC DNA]</scope>
    <source>
        <strain evidence="17">CCUG 63369</strain>
    </source>
</reference>
<evidence type="ECO:0000256" key="5">
    <source>
        <dbReference type="ARBA" id="ARBA00011996"/>
    </source>
</evidence>
<dbReference type="SUPFAM" id="SSF56059">
    <property type="entry name" value="Glutathione synthetase ATP-binding domain-like"/>
    <property type="match status" value="1"/>
</dbReference>
<dbReference type="Gene3D" id="3.30.470.20">
    <property type="entry name" value="ATP-grasp fold, B domain"/>
    <property type="match status" value="1"/>
</dbReference>
<keyword evidence="7" id="KW-0808">Transferase</keyword>
<keyword evidence="17" id="KW-1185">Reference proteome</keyword>
<evidence type="ECO:0000313" key="17">
    <source>
        <dbReference type="Proteomes" id="UP001596956"/>
    </source>
</evidence>
<feature type="domain" description="Pyruvate phosphate dikinase AMP/ATP-binding" evidence="15">
    <location>
        <begin position="53"/>
        <end position="188"/>
    </location>
</feature>
<evidence type="ECO:0000256" key="3">
    <source>
        <dbReference type="ARBA" id="ARBA00004742"/>
    </source>
</evidence>
<dbReference type="InterPro" id="IPR006319">
    <property type="entry name" value="PEP_synth"/>
</dbReference>
<keyword evidence="9" id="KW-0547">Nucleotide-binding</keyword>
<evidence type="ECO:0000256" key="2">
    <source>
        <dbReference type="ARBA" id="ARBA00002988"/>
    </source>
</evidence>
<dbReference type="InterPro" id="IPR013815">
    <property type="entry name" value="ATP_grasp_subdomain_1"/>
</dbReference>
<dbReference type="EC" id="2.7.9.2" evidence="5"/>
<evidence type="ECO:0000259" key="15">
    <source>
        <dbReference type="Pfam" id="PF01326"/>
    </source>
</evidence>
<protein>
    <recommendedName>
        <fullName evidence="6">Phosphoenolpyruvate synthase</fullName>
        <ecNumber evidence="5">2.7.9.2</ecNumber>
    </recommendedName>
    <alternativeName>
        <fullName evidence="13">Pyruvate, water dikinase</fullName>
    </alternativeName>
</protein>
<comment type="function">
    <text evidence="2">Catalyzes the phosphorylation of pyruvate to phosphoenolpyruvate.</text>
</comment>
<evidence type="ECO:0000256" key="8">
    <source>
        <dbReference type="ARBA" id="ARBA00022723"/>
    </source>
</evidence>
<sequence>MDAVVALDEIAAGMDGAVGGKAAGLGAVAALGERVPPGFCLTTRAYAAGEIPEEELRAAYRDLGGGPVAVRSSATAEDLPEASFAGQQETYLNVEGERELVQAVRRCWESLETDRARAYREANLPPGAEARMAVVVQRMVDAETAGVLFTADPTTGSRSRTVVDAAPGLGTAVVDGSTTPDHYVLDADGVAEAPDDGCLS</sequence>